<organism evidence="2 3">
    <name type="scientific">Alectoria fallacina</name>
    <dbReference type="NCBI Taxonomy" id="1903189"/>
    <lineage>
        <taxon>Eukaryota</taxon>
        <taxon>Fungi</taxon>
        <taxon>Dikarya</taxon>
        <taxon>Ascomycota</taxon>
        <taxon>Pezizomycotina</taxon>
        <taxon>Lecanoromycetes</taxon>
        <taxon>OSLEUM clade</taxon>
        <taxon>Lecanoromycetidae</taxon>
        <taxon>Lecanorales</taxon>
        <taxon>Lecanorineae</taxon>
        <taxon>Parmeliaceae</taxon>
        <taxon>Alectoria</taxon>
    </lineage>
</organism>
<evidence type="ECO:0000256" key="1">
    <source>
        <dbReference type="SAM" id="MobiDB-lite"/>
    </source>
</evidence>
<evidence type="ECO:0000313" key="2">
    <source>
        <dbReference type="EMBL" id="CAF9904496.1"/>
    </source>
</evidence>
<feature type="region of interest" description="Disordered" evidence="1">
    <location>
        <begin position="45"/>
        <end position="92"/>
    </location>
</feature>
<sequence length="159" mass="18523">MDCPYPQPTSHNPHRRATSEPTNEYYRHKLLPRLPYEIERYRSRSLPELPSEASRRNNRPLSKYAPAVPPDKNRPLPSPPLRPSEPAKGGSSTVETICMVDSESFFPHWSKIRLLQWEEVESWEEKLTFARERQECWTRRNLFAHEVKDCASGCACGMI</sequence>
<reference evidence="2" key="1">
    <citation type="submission" date="2021-03" db="EMBL/GenBank/DDBJ databases">
        <authorList>
            <person name="Tagirdzhanova G."/>
        </authorList>
    </citation>
    <scope>NUCLEOTIDE SEQUENCE</scope>
</reference>
<dbReference type="EMBL" id="CAJPDR010000006">
    <property type="protein sequence ID" value="CAF9904496.1"/>
    <property type="molecule type" value="Genomic_DNA"/>
</dbReference>
<protein>
    <submittedName>
        <fullName evidence="2">Uncharacterized protein</fullName>
    </submittedName>
</protein>
<dbReference type="AlphaFoldDB" id="A0A8H3ECE6"/>
<evidence type="ECO:0000313" key="3">
    <source>
        <dbReference type="Proteomes" id="UP000664203"/>
    </source>
</evidence>
<name>A0A8H3ECE6_9LECA</name>
<feature type="region of interest" description="Disordered" evidence="1">
    <location>
        <begin position="1"/>
        <end position="26"/>
    </location>
</feature>
<comment type="caution">
    <text evidence="2">The sequence shown here is derived from an EMBL/GenBank/DDBJ whole genome shotgun (WGS) entry which is preliminary data.</text>
</comment>
<keyword evidence="3" id="KW-1185">Reference proteome</keyword>
<gene>
    <name evidence="2" type="ORF">ALECFALPRED_008583</name>
</gene>
<proteinExistence type="predicted"/>
<dbReference type="Proteomes" id="UP000664203">
    <property type="component" value="Unassembled WGS sequence"/>
</dbReference>
<accession>A0A8H3ECE6</accession>